<dbReference type="AlphaFoldDB" id="A0A8J2KYA4"/>
<keyword evidence="3" id="KW-1185">Reference proteome</keyword>
<dbReference type="OrthoDB" id="410404at2759"/>
<proteinExistence type="predicted"/>
<evidence type="ECO:0000313" key="3">
    <source>
        <dbReference type="Proteomes" id="UP000708208"/>
    </source>
</evidence>
<organism evidence="2 3">
    <name type="scientific">Allacma fusca</name>
    <dbReference type="NCBI Taxonomy" id="39272"/>
    <lineage>
        <taxon>Eukaryota</taxon>
        <taxon>Metazoa</taxon>
        <taxon>Ecdysozoa</taxon>
        <taxon>Arthropoda</taxon>
        <taxon>Hexapoda</taxon>
        <taxon>Collembola</taxon>
        <taxon>Symphypleona</taxon>
        <taxon>Sminthuridae</taxon>
        <taxon>Allacma</taxon>
    </lineage>
</organism>
<dbReference type="EMBL" id="CAJVCH010528403">
    <property type="protein sequence ID" value="CAG7823103.1"/>
    <property type="molecule type" value="Genomic_DNA"/>
</dbReference>
<evidence type="ECO:0000313" key="2">
    <source>
        <dbReference type="EMBL" id="CAG7823103.1"/>
    </source>
</evidence>
<feature type="compositionally biased region" description="Polar residues" evidence="1">
    <location>
        <begin position="123"/>
        <end position="135"/>
    </location>
</feature>
<name>A0A8J2KYA4_9HEXA</name>
<feature type="region of interest" description="Disordered" evidence="1">
    <location>
        <begin position="87"/>
        <end position="135"/>
    </location>
</feature>
<reference evidence="2" key="1">
    <citation type="submission" date="2021-06" db="EMBL/GenBank/DDBJ databases">
        <authorList>
            <person name="Hodson N. C."/>
            <person name="Mongue J. A."/>
            <person name="Jaron S. K."/>
        </authorList>
    </citation>
    <scope>NUCLEOTIDE SEQUENCE</scope>
</reference>
<feature type="compositionally biased region" description="Basic and acidic residues" evidence="1">
    <location>
        <begin position="91"/>
        <end position="104"/>
    </location>
</feature>
<evidence type="ECO:0000256" key="1">
    <source>
        <dbReference type="SAM" id="MobiDB-lite"/>
    </source>
</evidence>
<comment type="caution">
    <text evidence="2">The sequence shown here is derived from an EMBL/GenBank/DDBJ whole genome shotgun (WGS) entry which is preliminary data.</text>
</comment>
<sequence>MIYTRNRLKDNIQAYRMWSEIQIEINLKFGNQDISVIGIYAPEEGKEEESDEFYDTRQDRKRNEDILKELGAEPIIRRVKDYRKKWRKHVDRMPDERSPQKVKEYTPTGRRSRGRPKKRLDDTSASNSSTFSQMG</sequence>
<dbReference type="Proteomes" id="UP000708208">
    <property type="component" value="Unassembled WGS sequence"/>
</dbReference>
<protein>
    <submittedName>
        <fullName evidence="2">Uncharacterized protein</fullName>
    </submittedName>
</protein>
<gene>
    <name evidence="2" type="ORF">AFUS01_LOCUS33339</name>
</gene>
<accession>A0A8J2KYA4</accession>